<organism evidence="2 3">
    <name type="scientific">Chitinophaga skermanii</name>
    <dbReference type="NCBI Taxonomy" id="331697"/>
    <lineage>
        <taxon>Bacteria</taxon>
        <taxon>Pseudomonadati</taxon>
        <taxon>Bacteroidota</taxon>
        <taxon>Chitinophagia</taxon>
        <taxon>Chitinophagales</taxon>
        <taxon>Chitinophagaceae</taxon>
        <taxon>Chitinophaga</taxon>
    </lineage>
</organism>
<gene>
    <name evidence="2" type="ORF">LX64_00437</name>
</gene>
<feature type="domain" description="Serine aminopeptidase S33" evidence="1">
    <location>
        <begin position="68"/>
        <end position="176"/>
    </location>
</feature>
<reference evidence="2 3" key="1">
    <citation type="submission" date="2018-06" db="EMBL/GenBank/DDBJ databases">
        <title>Genomic Encyclopedia of Archaeal and Bacterial Type Strains, Phase II (KMG-II): from individual species to whole genera.</title>
        <authorList>
            <person name="Goeker M."/>
        </authorList>
    </citation>
    <scope>NUCLEOTIDE SEQUENCE [LARGE SCALE GENOMIC DNA]</scope>
    <source>
        <strain evidence="2 3">DSM 23857</strain>
    </source>
</reference>
<name>A0A327R2D9_9BACT</name>
<dbReference type="PANTHER" id="PTHR12277:SF81">
    <property type="entry name" value="PROTEIN ABHD13"/>
    <property type="match status" value="1"/>
</dbReference>
<dbReference type="Proteomes" id="UP000249547">
    <property type="component" value="Unassembled WGS sequence"/>
</dbReference>
<dbReference type="PANTHER" id="PTHR12277">
    <property type="entry name" value="ALPHA/BETA HYDROLASE DOMAIN-CONTAINING PROTEIN"/>
    <property type="match status" value="1"/>
</dbReference>
<keyword evidence="3" id="KW-1185">Reference proteome</keyword>
<accession>A0A327R2D9</accession>
<dbReference type="EMBL" id="QLLL01000001">
    <property type="protein sequence ID" value="RAJ10830.1"/>
    <property type="molecule type" value="Genomic_DNA"/>
</dbReference>
<dbReference type="InterPro" id="IPR022742">
    <property type="entry name" value="Hydrolase_4"/>
</dbReference>
<dbReference type="Pfam" id="PF12146">
    <property type="entry name" value="Hydrolase_4"/>
    <property type="match status" value="1"/>
</dbReference>
<dbReference type="Gene3D" id="3.40.50.1820">
    <property type="entry name" value="alpha/beta hydrolase"/>
    <property type="match status" value="1"/>
</dbReference>
<dbReference type="AlphaFoldDB" id="A0A327R2D9"/>
<sequence>MWKKIAILLLFFYVSVGVSLYYFQEKIIFHPIVLAADYQFKFDIPFEEKLIKVNDKEQLSAILFKADSAKGIVLYFHGNARNVVQYAQYAPNFTKHGYDVLVMDYRKFGKSTGKLSEQGMYDDAMLMYNMARGRFQPQDIIIYGKSLGTGVAAELAAIRDCQRLILETPYYKLADLGRKYAPIYPLSLLMDYQFPTYEYLQKVTAPITIFHGDDDETVPFSSGEKLKPLLKKPTDLFVTIPGGRHNNLNKFPLFHGKLDSLLMVR</sequence>
<dbReference type="SUPFAM" id="SSF53474">
    <property type="entry name" value="alpha/beta-Hydrolases"/>
    <property type="match status" value="1"/>
</dbReference>
<evidence type="ECO:0000313" key="3">
    <source>
        <dbReference type="Proteomes" id="UP000249547"/>
    </source>
</evidence>
<evidence type="ECO:0000259" key="1">
    <source>
        <dbReference type="Pfam" id="PF12146"/>
    </source>
</evidence>
<comment type="caution">
    <text evidence="2">The sequence shown here is derived from an EMBL/GenBank/DDBJ whole genome shotgun (WGS) entry which is preliminary data.</text>
</comment>
<dbReference type="InterPro" id="IPR029058">
    <property type="entry name" value="AB_hydrolase_fold"/>
</dbReference>
<protein>
    <recommendedName>
        <fullName evidence="1">Serine aminopeptidase S33 domain-containing protein</fullName>
    </recommendedName>
</protein>
<evidence type="ECO:0000313" key="2">
    <source>
        <dbReference type="EMBL" id="RAJ10830.1"/>
    </source>
</evidence>
<proteinExistence type="predicted"/>